<reference evidence="1 2" key="1">
    <citation type="submission" date="2020-08" db="EMBL/GenBank/DDBJ databases">
        <title>Genomic Encyclopedia of Type Strains, Phase III (KMG-III): the genomes of soil and plant-associated and newly described type strains.</title>
        <authorList>
            <person name="Whitman W."/>
        </authorList>
    </citation>
    <scope>NUCLEOTIDE SEQUENCE [LARGE SCALE GENOMIC DNA]</scope>
    <source>
        <strain evidence="1 2">CECT 3146</strain>
    </source>
</reference>
<dbReference type="Proteomes" id="UP000549009">
    <property type="component" value="Unassembled WGS sequence"/>
</dbReference>
<gene>
    <name evidence="1" type="ORF">FHS40_009094</name>
</gene>
<evidence type="ECO:0000313" key="2">
    <source>
        <dbReference type="Proteomes" id="UP000549009"/>
    </source>
</evidence>
<dbReference type="AlphaFoldDB" id="A0A7W8F091"/>
<dbReference type="RefSeq" id="WP_184927054.1">
    <property type="nucleotide sequence ID" value="NZ_BMSQ01000056.1"/>
</dbReference>
<accession>A0A7W8F091</accession>
<name>A0A7W8F091_STRST</name>
<dbReference type="EMBL" id="JACHJD010000050">
    <property type="protein sequence ID" value="MBB5109964.1"/>
    <property type="molecule type" value="Genomic_DNA"/>
</dbReference>
<sequence>MHLAPPFPYIPKQQGWNKPLRTALPLVKRMIRLLADDTDFWFDNHWIVDSTPTPYRISRTTVNGSEVADRAGYGYCASHSRFVWGLRPYPASSRSCTPSPPQQWALLRPQHQLTPLLRNRLPPAPT</sequence>
<keyword evidence="2" id="KW-1185">Reference proteome</keyword>
<proteinExistence type="predicted"/>
<evidence type="ECO:0008006" key="3">
    <source>
        <dbReference type="Google" id="ProtNLM"/>
    </source>
</evidence>
<organism evidence="1 2">
    <name type="scientific">Streptomyces spectabilis</name>
    <dbReference type="NCBI Taxonomy" id="68270"/>
    <lineage>
        <taxon>Bacteria</taxon>
        <taxon>Bacillati</taxon>
        <taxon>Actinomycetota</taxon>
        <taxon>Actinomycetes</taxon>
        <taxon>Kitasatosporales</taxon>
        <taxon>Streptomycetaceae</taxon>
        <taxon>Streptomyces</taxon>
    </lineage>
</organism>
<comment type="caution">
    <text evidence="1">The sequence shown here is derived from an EMBL/GenBank/DDBJ whole genome shotgun (WGS) entry which is preliminary data.</text>
</comment>
<protein>
    <recommendedName>
        <fullName evidence="3">Transposase</fullName>
    </recommendedName>
</protein>
<evidence type="ECO:0000313" key="1">
    <source>
        <dbReference type="EMBL" id="MBB5109964.1"/>
    </source>
</evidence>